<keyword evidence="2" id="KW-1185">Reference proteome</keyword>
<gene>
    <name evidence="1" type="ORF">J2751_000530</name>
</gene>
<proteinExistence type="predicted"/>
<evidence type="ECO:0000313" key="2">
    <source>
        <dbReference type="Proteomes" id="UP000823588"/>
    </source>
</evidence>
<comment type="caution">
    <text evidence="1">The sequence shown here is derived from an EMBL/GenBank/DDBJ whole genome shotgun (WGS) entry which is preliminary data.</text>
</comment>
<accession>A0A8T4GCL3</accession>
<dbReference type="EMBL" id="JAGGKQ010000003">
    <property type="protein sequence ID" value="MBP1921537.1"/>
    <property type="molecule type" value="Genomic_DNA"/>
</dbReference>
<name>A0A8T4GCL3_9EURY</name>
<dbReference type="Pfam" id="PF23421">
    <property type="entry name" value="DUF7109"/>
    <property type="match status" value="1"/>
</dbReference>
<organism evidence="1 2">
    <name type="scientific">Halorubrum alkaliphilum</name>
    <dbReference type="NCBI Taxonomy" id="261290"/>
    <lineage>
        <taxon>Archaea</taxon>
        <taxon>Methanobacteriati</taxon>
        <taxon>Methanobacteriota</taxon>
        <taxon>Stenosarchaea group</taxon>
        <taxon>Halobacteria</taxon>
        <taxon>Halobacteriales</taxon>
        <taxon>Haloferacaceae</taxon>
        <taxon>Halorubrum</taxon>
    </lineage>
</organism>
<dbReference type="RefSeq" id="WP_209482918.1">
    <property type="nucleotide sequence ID" value="NZ_JAGGKQ010000003.1"/>
</dbReference>
<dbReference type="InterPro" id="IPR055533">
    <property type="entry name" value="DUF7109"/>
</dbReference>
<dbReference type="OrthoDB" id="214610at2157"/>
<reference evidence="1" key="1">
    <citation type="submission" date="2021-03" db="EMBL/GenBank/DDBJ databases">
        <title>Genomic Encyclopedia of Type Strains, Phase IV (KMG-IV): sequencing the most valuable type-strain genomes for metagenomic binning, comparative biology and taxonomic classification.</title>
        <authorList>
            <person name="Goeker M."/>
        </authorList>
    </citation>
    <scope>NUCLEOTIDE SEQUENCE</scope>
    <source>
        <strain evidence="1">DSM 23564</strain>
    </source>
</reference>
<sequence length="205" mass="20532">MTDEGEDGPSVAARDDLAGVVDLFGSLTRAELSRALSELAFKQRTEIDEDAIAAAIDLAVAEYAIVPAPEAAVSAADSAGGGDCADGAGGGDCADGAGGGDCADGAGDDPDAEPTFLAVGPAAFPSLPAGAEDLPHILDVPDRAVDREALSSAVLDRLSDDAVAAIESGDADRLAVLADVTYDIEAWAPVDAGPIRERIVAELDE</sequence>
<protein>
    <submittedName>
        <fullName evidence="1">Uncharacterized protein</fullName>
    </submittedName>
</protein>
<evidence type="ECO:0000313" key="1">
    <source>
        <dbReference type="EMBL" id="MBP1921537.1"/>
    </source>
</evidence>
<dbReference type="Proteomes" id="UP000823588">
    <property type="component" value="Unassembled WGS sequence"/>
</dbReference>
<dbReference type="AlphaFoldDB" id="A0A8T4GCL3"/>